<proteinExistence type="predicted"/>
<comment type="caution">
    <text evidence="1">The sequence shown here is derived from an EMBL/GenBank/DDBJ whole genome shotgun (WGS) entry which is preliminary data.</text>
</comment>
<organism evidence="1 2">
    <name type="scientific">Xenorhabdus cabanillasii</name>
    <dbReference type="NCBI Taxonomy" id="351673"/>
    <lineage>
        <taxon>Bacteria</taxon>
        <taxon>Pseudomonadati</taxon>
        <taxon>Pseudomonadota</taxon>
        <taxon>Gammaproteobacteria</taxon>
        <taxon>Enterobacterales</taxon>
        <taxon>Morganellaceae</taxon>
        <taxon>Xenorhabdus</taxon>
    </lineage>
</organism>
<reference evidence="1 2" key="1">
    <citation type="submission" date="2018-08" db="EMBL/GenBank/DDBJ databases">
        <title>Genomic Encyclopedia of Archaeal and Bacterial Type Strains, Phase II (KMG-II): from individual species to whole genera.</title>
        <authorList>
            <person name="Goeker M."/>
        </authorList>
    </citation>
    <scope>NUCLEOTIDE SEQUENCE [LARGE SCALE GENOMIC DNA]</scope>
    <source>
        <strain evidence="1 2">DSM 17905</strain>
    </source>
</reference>
<dbReference type="Proteomes" id="UP000256294">
    <property type="component" value="Unassembled WGS sequence"/>
</dbReference>
<protein>
    <submittedName>
        <fullName evidence="1">Uncharacterized protein</fullName>
    </submittedName>
</protein>
<keyword evidence="2" id="KW-1185">Reference proteome</keyword>
<evidence type="ECO:0000313" key="1">
    <source>
        <dbReference type="EMBL" id="REF27614.1"/>
    </source>
</evidence>
<sequence length="49" mass="5801">MISDVNLYYWTSTVSKLNVTETYKGILQMYRGDLFLGYAYFQKSMTFLV</sequence>
<evidence type="ECO:0000313" key="2">
    <source>
        <dbReference type="Proteomes" id="UP000256294"/>
    </source>
</evidence>
<dbReference type="EMBL" id="QTUB01000001">
    <property type="protein sequence ID" value="REF27614.1"/>
    <property type="molecule type" value="Genomic_DNA"/>
</dbReference>
<name>A0A3D9UNP1_9GAMM</name>
<gene>
    <name evidence="1" type="ORF">BDD26_2421</name>
</gene>
<dbReference type="AlphaFoldDB" id="A0A3D9UNP1"/>
<accession>A0A3D9UNP1</accession>